<dbReference type="GO" id="GO:0071008">
    <property type="term" value="C:U2-type post-mRNA release spliceosomal complex"/>
    <property type="evidence" value="ECO:0007669"/>
    <property type="project" value="InterPro"/>
</dbReference>
<dbReference type="GO" id="GO:0000390">
    <property type="term" value="P:spliceosomal complex disassembly"/>
    <property type="evidence" value="ECO:0007669"/>
    <property type="project" value="InterPro"/>
</dbReference>
<keyword evidence="3" id="KW-0175">Coiled coil</keyword>
<dbReference type="Proteomes" id="UP001211065">
    <property type="component" value="Unassembled WGS sequence"/>
</dbReference>
<feature type="compositionally biased region" description="Polar residues" evidence="4">
    <location>
        <begin position="169"/>
        <end position="178"/>
    </location>
</feature>
<accession>A0AAD5U554</accession>
<feature type="coiled-coil region" evidence="3">
    <location>
        <begin position="293"/>
        <end position="320"/>
    </location>
</feature>
<name>A0AAD5U554_9FUNG</name>
<reference evidence="5" key="1">
    <citation type="submission" date="2020-05" db="EMBL/GenBank/DDBJ databases">
        <title>Phylogenomic resolution of chytrid fungi.</title>
        <authorList>
            <person name="Stajich J.E."/>
            <person name="Amses K."/>
            <person name="Simmons R."/>
            <person name="Seto K."/>
            <person name="Myers J."/>
            <person name="Bonds A."/>
            <person name="Quandt C.A."/>
            <person name="Barry K."/>
            <person name="Liu P."/>
            <person name="Grigoriev I."/>
            <person name="Longcore J.E."/>
            <person name="James T.Y."/>
        </authorList>
    </citation>
    <scope>NUCLEOTIDE SEQUENCE</scope>
    <source>
        <strain evidence="5">JEL0476</strain>
    </source>
</reference>
<protein>
    <submittedName>
        <fullName evidence="5">GC-rich sequence DNA-binding factor 2</fullName>
    </submittedName>
</protein>
<evidence type="ECO:0000256" key="2">
    <source>
        <dbReference type="ARBA" id="ARBA00023242"/>
    </source>
</evidence>
<dbReference type="EMBL" id="JADGJW010000082">
    <property type="protein sequence ID" value="KAJ3224752.1"/>
    <property type="molecule type" value="Genomic_DNA"/>
</dbReference>
<dbReference type="InterPro" id="IPR028211">
    <property type="entry name" value="Ntr2"/>
</dbReference>
<dbReference type="InterPro" id="IPR012890">
    <property type="entry name" value="GCFC2-like"/>
</dbReference>
<gene>
    <name evidence="5" type="primary">GCFC2</name>
    <name evidence="5" type="ORF">HK099_007937</name>
</gene>
<dbReference type="PANTHER" id="PTHR12214:SF0">
    <property type="entry name" value="LD29489P"/>
    <property type="match status" value="1"/>
</dbReference>
<keyword evidence="6" id="KW-1185">Reference proteome</keyword>
<dbReference type="Pfam" id="PF15458">
    <property type="entry name" value="NTR2"/>
    <property type="match status" value="1"/>
</dbReference>
<dbReference type="AlphaFoldDB" id="A0AAD5U554"/>
<evidence type="ECO:0000313" key="5">
    <source>
        <dbReference type="EMBL" id="KAJ3224752.1"/>
    </source>
</evidence>
<dbReference type="GO" id="GO:0003677">
    <property type="term" value="F:DNA binding"/>
    <property type="evidence" value="ECO:0007669"/>
    <property type="project" value="UniProtKB-KW"/>
</dbReference>
<dbReference type="PANTHER" id="PTHR12214">
    <property type="entry name" value="GC-RICH SEQUENCE DNA-BINDING FACTOR"/>
    <property type="match status" value="1"/>
</dbReference>
<feature type="non-terminal residue" evidence="5">
    <location>
        <position position="1"/>
    </location>
</feature>
<evidence type="ECO:0000313" key="6">
    <source>
        <dbReference type="Proteomes" id="UP001211065"/>
    </source>
</evidence>
<keyword evidence="5" id="KW-0238">DNA-binding</keyword>
<proteinExistence type="predicted"/>
<sequence length="653" mass="75546">MSRKAQDFGSDEETQIENPDQNVSVISTEKTKKKKSKKQIDTNTNLLNFDEEQEVEKSSSTFTKKKKIKNNQILSFSSKEKEPTIDYSENALNNLKKQQIFLKINNDVHQEEIAVDLDVDMNAVGEFDDVELMEIENFKKQNKSKISVIPTLNEIHEAKLLRSGLRDISTATPASPTGSDDFISFHENGDRDENDLVGNSKRLVLDDGDNDEAFESNEGANYSFGDSAIQEAELQRKKKFQNDLFIAQDEVEDDQVLEWEEEQMRNGGVKSTENIFIKPKVKFKPKVPKPISIPTFQEKLKRLNNLNENILKEVKNLEDFSTTLKNEINESNAKLISFDALKLSKIDKYNFFKEFQCFTDDFTGFLDAKIPVVEKIEKEYLNLFSDKSLDPAEILTKKELIREEKDNIFNDVNSDFKSLEFLIKKYFESWANYYREEYDLAYGTLSLPGLTEIYLRLEMCSWEPFTVSFKISILLIQKLQAFEPLDKMNWHKALCNAKVPPSPNSTELQHLKKCVEKFILPKLVEQIKYGIFDPLDRSCCRLTVLLMQDLENYFGDSDDSWKNALNSIENKLNEEVENVVARFQEFGAAGDGVDMFLDALNIFEIIPKEWLETKQFTNSFSTPLFLENFDSTLKFFSNFVIEFQSEQLVFIND</sequence>
<keyword evidence="2" id="KW-0539">Nucleus</keyword>
<organism evidence="5 6">
    <name type="scientific">Clydaea vesicula</name>
    <dbReference type="NCBI Taxonomy" id="447962"/>
    <lineage>
        <taxon>Eukaryota</taxon>
        <taxon>Fungi</taxon>
        <taxon>Fungi incertae sedis</taxon>
        <taxon>Chytridiomycota</taxon>
        <taxon>Chytridiomycota incertae sedis</taxon>
        <taxon>Chytridiomycetes</taxon>
        <taxon>Lobulomycetales</taxon>
        <taxon>Lobulomycetaceae</taxon>
        <taxon>Clydaea</taxon>
    </lineage>
</organism>
<comment type="subcellular location">
    <subcellularLocation>
        <location evidence="1">Nucleus</location>
    </subcellularLocation>
</comment>
<evidence type="ECO:0000256" key="3">
    <source>
        <dbReference type="SAM" id="Coils"/>
    </source>
</evidence>
<comment type="caution">
    <text evidence="5">The sequence shown here is derived from an EMBL/GenBank/DDBJ whole genome shotgun (WGS) entry which is preliminary data.</text>
</comment>
<feature type="region of interest" description="Disordered" evidence="4">
    <location>
        <begin position="169"/>
        <end position="198"/>
    </location>
</feature>
<evidence type="ECO:0000256" key="1">
    <source>
        <dbReference type="ARBA" id="ARBA00004123"/>
    </source>
</evidence>
<feature type="region of interest" description="Disordered" evidence="4">
    <location>
        <begin position="1"/>
        <end position="46"/>
    </location>
</feature>
<evidence type="ECO:0000256" key="4">
    <source>
        <dbReference type="SAM" id="MobiDB-lite"/>
    </source>
</evidence>
<feature type="compositionally biased region" description="Polar residues" evidence="4">
    <location>
        <begin position="16"/>
        <end position="26"/>
    </location>
</feature>